<feature type="compositionally biased region" description="Polar residues" evidence="4">
    <location>
        <begin position="381"/>
        <end position="391"/>
    </location>
</feature>
<evidence type="ECO:0000256" key="3">
    <source>
        <dbReference type="PROSITE-ProRule" id="PRU00723"/>
    </source>
</evidence>
<gene>
    <name evidence="7" type="ORF">GRF29_185g311140</name>
</gene>
<feature type="compositionally biased region" description="Basic residues" evidence="4">
    <location>
        <begin position="227"/>
        <end position="238"/>
    </location>
</feature>
<comment type="caution">
    <text evidence="7">The sequence shown here is derived from an EMBL/GenBank/DDBJ whole genome shotgun (WGS) entry which is preliminary data.</text>
</comment>
<feature type="compositionally biased region" description="Polar residues" evidence="4">
    <location>
        <begin position="607"/>
        <end position="621"/>
    </location>
</feature>
<organism evidence="7 8">
    <name type="scientific">Pseudopithomyces chartarum</name>
    <dbReference type="NCBI Taxonomy" id="1892770"/>
    <lineage>
        <taxon>Eukaryota</taxon>
        <taxon>Fungi</taxon>
        <taxon>Dikarya</taxon>
        <taxon>Ascomycota</taxon>
        <taxon>Pezizomycotina</taxon>
        <taxon>Dothideomycetes</taxon>
        <taxon>Pleosporomycetidae</taxon>
        <taxon>Pleosporales</taxon>
        <taxon>Massarineae</taxon>
        <taxon>Didymosphaeriaceae</taxon>
        <taxon>Pseudopithomyces</taxon>
    </lineage>
</organism>
<feature type="region of interest" description="Disordered" evidence="4">
    <location>
        <begin position="1"/>
        <end position="25"/>
    </location>
</feature>
<feature type="region of interest" description="Disordered" evidence="4">
    <location>
        <begin position="605"/>
        <end position="643"/>
    </location>
</feature>
<dbReference type="GO" id="GO:0003723">
    <property type="term" value="F:RNA binding"/>
    <property type="evidence" value="ECO:0007669"/>
    <property type="project" value="UniProtKB-UniRule"/>
</dbReference>
<evidence type="ECO:0000256" key="4">
    <source>
        <dbReference type="SAM" id="MobiDB-lite"/>
    </source>
</evidence>
<dbReference type="InterPro" id="IPR012677">
    <property type="entry name" value="Nucleotide-bd_a/b_plait_sf"/>
</dbReference>
<proteinExistence type="predicted"/>
<evidence type="ECO:0000256" key="2">
    <source>
        <dbReference type="PROSITE-ProRule" id="PRU00176"/>
    </source>
</evidence>
<keyword evidence="3" id="KW-0479">Metal-binding</keyword>
<dbReference type="PROSITE" id="PS50102">
    <property type="entry name" value="RRM"/>
    <property type="match status" value="1"/>
</dbReference>
<evidence type="ECO:0000313" key="8">
    <source>
        <dbReference type="Proteomes" id="UP001280581"/>
    </source>
</evidence>
<dbReference type="Pfam" id="PF00076">
    <property type="entry name" value="RRM_1"/>
    <property type="match status" value="1"/>
</dbReference>
<dbReference type="InterPro" id="IPR000504">
    <property type="entry name" value="RRM_dom"/>
</dbReference>
<evidence type="ECO:0000313" key="7">
    <source>
        <dbReference type="EMBL" id="KAK3201269.1"/>
    </source>
</evidence>
<feature type="region of interest" description="Disordered" evidence="4">
    <location>
        <begin position="194"/>
        <end position="288"/>
    </location>
</feature>
<reference evidence="7 8" key="1">
    <citation type="submission" date="2021-02" db="EMBL/GenBank/DDBJ databases">
        <title>Genome assembly of Pseudopithomyces chartarum.</title>
        <authorList>
            <person name="Jauregui R."/>
            <person name="Singh J."/>
            <person name="Voisey C."/>
        </authorList>
    </citation>
    <scope>NUCLEOTIDE SEQUENCE [LARGE SCALE GENOMIC DNA]</scope>
    <source>
        <strain evidence="7 8">AGR01</strain>
    </source>
</reference>
<dbReference type="Proteomes" id="UP001280581">
    <property type="component" value="Unassembled WGS sequence"/>
</dbReference>
<accession>A0AAN6LP78</accession>
<dbReference type="AlphaFoldDB" id="A0AAN6LP78"/>
<name>A0AAN6LP78_9PLEO</name>
<dbReference type="Pfam" id="PF00642">
    <property type="entry name" value="zf-CCCH"/>
    <property type="match status" value="1"/>
</dbReference>
<feature type="region of interest" description="Disordered" evidence="4">
    <location>
        <begin position="746"/>
        <end position="789"/>
    </location>
</feature>
<feature type="compositionally biased region" description="Gly residues" evidence="4">
    <location>
        <begin position="630"/>
        <end position="642"/>
    </location>
</feature>
<sequence>MDIKTDIPNPMKPKPKSTEQTGHQSLQGELGNDAAEKAITSTQLLHAALFPRHSQFALACKVGGGQGVTTMQLLEGDKPAFKQWLLPILATRSEAEPEVLADYVVELFGAPGSKEQIKRKSLHELADFLGDYTQTFVDDVAAAVEQKIWEVNPQATAPTTVPTTASTTAPTIAPKASTGQHALAPDAPVFVPKAQSVASAPPSNNAIPIPTGPRADRLQIPTGPASHGRHNQLKKRKHQDRDGSRSRNSGNEHAADNPVNERPLKQIVRHGGGNGSRGGPTAMASSLSSNTAPFAPLAAKMPTSLPPLPPMDPSNPFGFLANMSAMWSQMFSGQALATAASNLPKPKCPDYENKGICKLGTFCPYSHGDETLAPADPQYDPNKSSLAMPQSSDRKTTNDFQRREPARAPLPQPGSAREADTVLVEQIPEDRFTEQHVRDFFTQFGPIVDVQMHGYKRLAIVKFSDHPAAQRAYDSPKVIFDNRFVKVNWHEPEKGAVVNAHAPGDTPEVHNEDEDMIDLEEIKKKQAQIQVQWQEKRKKAAEVDARYKLLDAQASAKEKAAAELNLRIQAAERAKGVEKIRQKEQRAPARDLAKLQSEAEGLFANAKSKTPQTTSHGSYTNGRGSSFRGGYRGRGGARGGQGAVARLDNRPRRVGVARVESGSEKEQALKRFLLNAKGCNGVQPHLQRADTLVVSFEQRYQADMVMPSYTSLSRYNANRCQFMNEVLRIAGITVADLSWIPNNALVTQPPVEPDESAELKNGSDGEMPDGQDGVKTESDLDADDMDECL</sequence>
<feature type="zinc finger region" description="C3H1-type" evidence="3">
    <location>
        <begin position="342"/>
        <end position="370"/>
    </location>
</feature>
<dbReference type="SUPFAM" id="SSF54928">
    <property type="entry name" value="RNA-binding domain, RBD"/>
    <property type="match status" value="1"/>
</dbReference>
<protein>
    <submittedName>
        <fullName evidence="7">Uncharacterized protein</fullName>
    </submittedName>
</protein>
<evidence type="ECO:0000259" key="6">
    <source>
        <dbReference type="PROSITE" id="PS50103"/>
    </source>
</evidence>
<evidence type="ECO:0000256" key="1">
    <source>
        <dbReference type="ARBA" id="ARBA00022884"/>
    </source>
</evidence>
<keyword evidence="3" id="KW-0862">Zinc</keyword>
<keyword evidence="1 2" id="KW-0694">RNA-binding</keyword>
<feature type="domain" description="RRM" evidence="5">
    <location>
        <begin position="420"/>
        <end position="492"/>
    </location>
</feature>
<feature type="region of interest" description="Disordered" evidence="4">
    <location>
        <begin position="155"/>
        <end position="180"/>
    </location>
</feature>
<feature type="compositionally biased region" description="Low complexity" evidence="4">
    <location>
        <begin position="155"/>
        <end position="178"/>
    </location>
</feature>
<keyword evidence="8" id="KW-1185">Reference proteome</keyword>
<feature type="region of interest" description="Disordered" evidence="4">
    <location>
        <begin position="373"/>
        <end position="418"/>
    </location>
</feature>
<dbReference type="Gene3D" id="3.30.70.330">
    <property type="match status" value="1"/>
</dbReference>
<dbReference type="SMART" id="SM00360">
    <property type="entry name" value="RRM"/>
    <property type="match status" value="1"/>
</dbReference>
<dbReference type="EMBL" id="WVTA01000016">
    <property type="protein sequence ID" value="KAK3201269.1"/>
    <property type="molecule type" value="Genomic_DNA"/>
</dbReference>
<feature type="compositionally biased region" description="Acidic residues" evidence="4">
    <location>
        <begin position="779"/>
        <end position="789"/>
    </location>
</feature>
<dbReference type="PANTHER" id="PTHR14398:SF0">
    <property type="entry name" value="ZINC FINGER PROTEIN SWM"/>
    <property type="match status" value="1"/>
</dbReference>
<feature type="compositionally biased region" description="Basic and acidic residues" evidence="4">
    <location>
        <begin position="392"/>
        <end position="406"/>
    </location>
</feature>
<dbReference type="GO" id="GO:0008270">
    <property type="term" value="F:zinc ion binding"/>
    <property type="evidence" value="ECO:0007669"/>
    <property type="project" value="UniProtKB-KW"/>
</dbReference>
<dbReference type="InterPro" id="IPR000571">
    <property type="entry name" value="Znf_CCCH"/>
</dbReference>
<dbReference type="PANTHER" id="PTHR14398">
    <property type="entry name" value="RNA RECOGNITION RRM/RNP DOMAIN"/>
    <property type="match status" value="1"/>
</dbReference>
<dbReference type="InterPro" id="IPR035979">
    <property type="entry name" value="RBD_domain_sf"/>
</dbReference>
<dbReference type="InterPro" id="IPR045137">
    <property type="entry name" value="RBM26/27"/>
</dbReference>
<keyword evidence="3" id="KW-0863">Zinc-finger</keyword>
<evidence type="ECO:0000259" key="5">
    <source>
        <dbReference type="PROSITE" id="PS50102"/>
    </source>
</evidence>
<feature type="compositionally biased region" description="Polar residues" evidence="4">
    <location>
        <begin position="196"/>
        <end position="206"/>
    </location>
</feature>
<dbReference type="PROSITE" id="PS50103">
    <property type="entry name" value="ZF_C3H1"/>
    <property type="match status" value="1"/>
</dbReference>
<dbReference type="SMART" id="SM00356">
    <property type="entry name" value="ZnF_C3H1"/>
    <property type="match status" value="1"/>
</dbReference>
<dbReference type="GO" id="GO:0005634">
    <property type="term" value="C:nucleus"/>
    <property type="evidence" value="ECO:0007669"/>
    <property type="project" value="TreeGrafter"/>
</dbReference>
<feature type="domain" description="C3H1-type" evidence="6">
    <location>
        <begin position="342"/>
        <end position="370"/>
    </location>
</feature>
<dbReference type="CDD" id="cd12257">
    <property type="entry name" value="RRM1_RBM26_like"/>
    <property type="match status" value="1"/>
</dbReference>